<dbReference type="VEuPathDB" id="FungiDB:A1Q1_01916"/>
<dbReference type="Pfam" id="PF10153">
    <property type="entry name" value="Efg1"/>
    <property type="match status" value="1"/>
</dbReference>
<dbReference type="AlphaFoldDB" id="J4UD53"/>
<feature type="coiled-coil region" evidence="8">
    <location>
        <begin position="45"/>
        <end position="89"/>
    </location>
</feature>
<evidence type="ECO:0000256" key="6">
    <source>
        <dbReference type="ARBA" id="ARBA00023054"/>
    </source>
</evidence>
<accession>J4UD53</accession>
<evidence type="ECO:0000256" key="8">
    <source>
        <dbReference type="SAM" id="Coils"/>
    </source>
</evidence>
<feature type="region of interest" description="Disordered" evidence="9">
    <location>
        <begin position="214"/>
        <end position="258"/>
    </location>
</feature>
<evidence type="ECO:0000256" key="4">
    <source>
        <dbReference type="ARBA" id="ARBA00019827"/>
    </source>
</evidence>
<dbReference type="PANTHER" id="PTHR33911">
    <property type="entry name" value="RRNA-PROCESSING PROTEIN EFG1"/>
    <property type="match status" value="1"/>
</dbReference>
<comment type="similarity">
    <text evidence="2">Belongs to the EFG1 family.</text>
</comment>
<evidence type="ECO:0000256" key="1">
    <source>
        <dbReference type="ARBA" id="ARBA00004604"/>
    </source>
</evidence>
<evidence type="ECO:0000256" key="2">
    <source>
        <dbReference type="ARBA" id="ARBA00006916"/>
    </source>
</evidence>
<dbReference type="InterPro" id="IPR050786">
    <property type="entry name" value="EFG1_rRNA-proc"/>
</dbReference>
<comment type="caution">
    <text evidence="10">The sequence shown here is derived from an EMBL/GenBank/DDBJ whole genome shotgun (WGS) entry which is preliminary data.</text>
</comment>
<evidence type="ECO:0000256" key="9">
    <source>
        <dbReference type="SAM" id="MobiDB-lite"/>
    </source>
</evidence>
<evidence type="ECO:0000313" key="11">
    <source>
        <dbReference type="Proteomes" id="UP000002748"/>
    </source>
</evidence>
<evidence type="ECO:0000256" key="7">
    <source>
        <dbReference type="ARBA" id="ARBA00023242"/>
    </source>
</evidence>
<name>J4UD53_TRIAS</name>
<evidence type="ECO:0000256" key="5">
    <source>
        <dbReference type="ARBA" id="ARBA00022552"/>
    </source>
</evidence>
<dbReference type="EMBL" id="ALBS01000182">
    <property type="protein sequence ID" value="EJT49005.1"/>
    <property type="molecule type" value="Genomic_DNA"/>
</dbReference>
<comment type="subcellular location">
    <subcellularLocation>
        <location evidence="1">Nucleus</location>
        <location evidence="1">Nucleolus</location>
    </subcellularLocation>
</comment>
<protein>
    <recommendedName>
        <fullName evidence="3">rRNA-processing protein EFG1</fullName>
    </recommendedName>
    <alternativeName>
        <fullName evidence="4">rRNA-processing protein efg1</fullName>
    </alternativeName>
</protein>
<dbReference type="InterPro" id="IPR019310">
    <property type="entry name" value="Efg1"/>
</dbReference>
<reference evidence="10 11" key="1">
    <citation type="journal article" date="2012" name="Eukaryot. Cell">
        <title>Draft genome sequence of CBS 2479, the standard type strain of Trichosporon asahii.</title>
        <authorList>
            <person name="Yang R.Y."/>
            <person name="Li H.T."/>
            <person name="Zhu H."/>
            <person name="Zhou G.P."/>
            <person name="Wang M."/>
            <person name="Wang L."/>
        </authorList>
    </citation>
    <scope>NUCLEOTIDE SEQUENCE [LARGE SCALE GENOMIC DNA]</scope>
    <source>
        <strain evidence="11">ATCC 90039 / CBS 2479 / JCM 2466 / KCTC 7840 / NCYC 2677 / UAMH 7654</strain>
    </source>
</reference>
<proteinExistence type="inferred from homology"/>
<feature type="compositionally biased region" description="Basic residues" evidence="9">
    <location>
        <begin position="7"/>
        <end position="16"/>
    </location>
</feature>
<feature type="region of interest" description="Disordered" evidence="9">
    <location>
        <begin position="1"/>
        <end position="24"/>
    </location>
</feature>
<dbReference type="GeneID" id="25985430"/>
<keyword evidence="5" id="KW-0698">rRNA processing</keyword>
<dbReference type="GO" id="GO:0000462">
    <property type="term" value="P:maturation of SSU-rRNA from tricistronic rRNA transcript (SSU-rRNA, 5.8S rRNA, LSU-rRNA)"/>
    <property type="evidence" value="ECO:0007669"/>
    <property type="project" value="TreeGrafter"/>
</dbReference>
<dbReference type="GO" id="GO:0005730">
    <property type="term" value="C:nucleolus"/>
    <property type="evidence" value="ECO:0007669"/>
    <property type="project" value="UniProtKB-SubCell"/>
</dbReference>
<dbReference type="RefSeq" id="XP_014180399.1">
    <property type="nucleotide sequence ID" value="XM_014324924.1"/>
</dbReference>
<keyword evidence="6 8" id="KW-0175">Coiled coil</keyword>
<dbReference type="KEGG" id="tasa:A1Q1_01916"/>
<dbReference type="OrthoDB" id="47732at2759"/>
<evidence type="ECO:0000313" key="10">
    <source>
        <dbReference type="EMBL" id="EJT49005.1"/>
    </source>
</evidence>
<feature type="compositionally biased region" description="Basic and acidic residues" evidence="9">
    <location>
        <begin position="214"/>
        <end position="238"/>
    </location>
</feature>
<sequence length="258" mass="29777">MPPDRKQRNKHHKKTQRGPIVRPDGTVQHKIPALEARDAAQLPGVNKLKAQLRQARRLLAKDKLDSGIKVATERRIKSLENDLRLAERRGVEKKNGQKYHAVKFFERQKLLRFIKRTSKEQAEYEAKGKEKKAKKSGEKLVEARIMLNYVLNFPNTQKYISLFPVTEKKDDADADDDEGKFKLPRLLSKTEDLDKSAQRRLEILLETKRLMEAGELSDKPEVERRSGVIEVGSTKDGEEIVEEESEEKEEADDFFDSD</sequence>
<dbReference type="Proteomes" id="UP000002748">
    <property type="component" value="Unassembled WGS sequence"/>
</dbReference>
<keyword evidence="7" id="KW-0539">Nucleus</keyword>
<feature type="compositionally biased region" description="Acidic residues" evidence="9">
    <location>
        <begin position="239"/>
        <end position="258"/>
    </location>
</feature>
<dbReference type="GO" id="GO:0030688">
    <property type="term" value="C:preribosome, small subunit precursor"/>
    <property type="evidence" value="ECO:0007669"/>
    <property type="project" value="TreeGrafter"/>
</dbReference>
<dbReference type="HOGENOM" id="CLU_066912_2_1_1"/>
<organism evidence="10 11">
    <name type="scientific">Trichosporon asahii var. asahii (strain ATCC 90039 / CBS 2479 / JCM 2466 / KCTC 7840 / NBRC 103889/ NCYC 2677 / UAMH 7654)</name>
    <name type="common">Yeast</name>
    <dbReference type="NCBI Taxonomy" id="1186058"/>
    <lineage>
        <taxon>Eukaryota</taxon>
        <taxon>Fungi</taxon>
        <taxon>Dikarya</taxon>
        <taxon>Basidiomycota</taxon>
        <taxon>Agaricomycotina</taxon>
        <taxon>Tremellomycetes</taxon>
        <taxon>Trichosporonales</taxon>
        <taxon>Trichosporonaceae</taxon>
        <taxon>Trichosporon</taxon>
    </lineage>
</organism>
<dbReference type="PANTHER" id="PTHR33911:SF1">
    <property type="entry name" value="RRNA-PROCESSING PROTEIN EFG1"/>
    <property type="match status" value="1"/>
</dbReference>
<evidence type="ECO:0000256" key="3">
    <source>
        <dbReference type="ARBA" id="ARBA00018689"/>
    </source>
</evidence>
<gene>
    <name evidence="10" type="ORF">A1Q1_01916</name>
</gene>